<keyword evidence="2" id="KW-1185">Reference proteome</keyword>
<proteinExistence type="predicted"/>
<organism evidence="1 2">
    <name type="scientific">Periplaneta americana</name>
    <name type="common">American cockroach</name>
    <name type="synonym">Blatta americana</name>
    <dbReference type="NCBI Taxonomy" id="6978"/>
    <lineage>
        <taxon>Eukaryota</taxon>
        <taxon>Metazoa</taxon>
        <taxon>Ecdysozoa</taxon>
        <taxon>Arthropoda</taxon>
        <taxon>Hexapoda</taxon>
        <taxon>Insecta</taxon>
        <taxon>Pterygota</taxon>
        <taxon>Neoptera</taxon>
        <taxon>Polyneoptera</taxon>
        <taxon>Dictyoptera</taxon>
        <taxon>Blattodea</taxon>
        <taxon>Blattoidea</taxon>
        <taxon>Blattidae</taxon>
        <taxon>Blattinae</taxon>
        <taxon>Periplaneta</taxon>
    </lineage>
</organism>
<sequence>MESTFFSFCNRPNSTKCVSSGTRLAHARHVHQEVCSILLASYETLQARLQEYMKLLPSWQQLKLETTDCFQRFSNLSDLAKVSRQN</sequence>
<comment type="caution">
    <text evidence="1">The sequence shown here is derived from an EMBL/GenBank/DDBJ whole genome shotgun (WGS) entry which is preliminary data.</text>
</comment>
<reference evidence="1 2" key="1">
    <citation type="journal article" date="2022" name="Allergy">
        <title>Genome assembly and annotation of Periplaneta americana reveal a comprehensive cockroach allergen profile.</title>
        <authorList>
            <person name="Wang L."/>
            <person name="Xiong Q."/>
            <person name="Saelim N."/>
            <person name="Wang L."/>
            <person name="Nong W."/>
            <person name="Wan A.T."/>
            <person name="Shi M."/>
            <person name="Liu X."/>
            <person name="Cao Q."/>
            <person name="Hui J.H.L."/>
            <person name="Sookrung N."/>
            <person name="Leung T.F."/>
            <person name="Tungtrongchitr A."/>
            <person name="Tsui S.K.W."/>
        </authorList>
    </citation>
    <scope>NUCLEOTIDE SEQUENCE [LARGE SCALE GENOMIC DNA]</scope>
    <source>
        <strain evidence="1">PWHHKU_190912</strain>
    </source>
</reference>
<dbReference type="Proteomes" id="UP001148838">
    <property type="component" value="Unassembled WGS sequence"/>
</dbReference>
<accession>A0ABQ8S1W4</accession>
<protein>
    <submittedName>
        <fullName evidence="1">Uncharacterized protein</fullName>
    </submittedName>
</protein>
<dbReference type="EMBL" id="JAJSOF020000037">
    <property type="protein sequence ID" value="KAJ4427862.1"/>
    <property type="molecule type" value="Genomic_DNA"/>
</dbReference>
<evidence type="ECO:0000313" key="1">
    <source>
        <dbReference type="EMBL" id="KAJ4427862.1"/>
    </source>
</evidence>
<name>A0ABQ8S1W4_PERAM</name>
<gene>
    <name evidence="1" type="ORF">ANN_23865</name>
</gene>
<evidence type="ECO:0000313" key="2">
    <source>
        <dbReference type="Proteomes" id="UP001148838"/>
    </source>
</evidence>